<comment type="caution">
    <text evidence="5">The sequence shown here is derived from an EMBL/GenBank/DDBJ whole genome shotgun (WGS) entry which is preliminary data.</text>
</comment>
<protein>
    <submittedName>
        <fullName evidence="5">DeoR/GlpR family DNA-binding transcription regulator</fullName>
    </submittedName>
</protein>
<dbReference type="Pfam" id="PF00455">
    <property type="entry name" value="DeoRC"/>
    <property type="match status" value="1"/>
</dbReference>
<dbReference type="InterPro" id="IPR018356">
    <property type="entry name" value="Tscrpt_reg_HTH_DeoR_CS"/>
</dbReference>
<proteinExistence type="predicted"/>
<evidence type="ECO:0000256" key="2">
    <source>
        <dbReference type="ARBA" id="ARBA00023125"/>
    </source>
</evidence>
<keyword evidence="2 5" id="KW-0238">DNA-binding</keyword>
<evidence type="ECO:0000259" key="4">
    <source>
        <dbReference type="PROSITE" id="PS51000"/>
    </source>
</evidence>
<dbReference type="InterPro" id="IPR001034">
    <property type="entry name" value="DeoR_HTH"/>
</dbReference>
<dbReference type="SUPFAM" id="SSF100950">
    <property type="entry name" value="NagB/RpiA/CoA transferase-like"/>
    <property type="match status" value="1"/>
</dbReference>
<dbReference type="GO" id="GO:0003677">
    <property type="term" value="F:DNA binding"/>
    <property type="evidence" value="ECO:0007669"/>
    <property type="project" value="UniProtKB-KW"/>
</dbReference>
<evidence type="ECO:0000313" key="6">
    <source>
        <dbReference type="Proteomes" id="UP001523566"/>
    </source>
</evidence>
<dbReference type="SUPFAM" id="SSF46785">
    <property type="entry name" value="Winged helix' DNA-binding domain"/>
    <property type="match status" value="1"/>
</dbReference>
<dbReference type="PROSITE" id="PS51000">
    <property type="entry name" value="HTH_DEOR_2"/>
    <property type="match status" value="1"/>
</dbReference>
<dbReference type="Pfam" id="PF08220">
    <property type="entry name" value="HTH_DeoR"/>
    <property type="match status" value="1"/>
</dbReference>
<organism evidence="5 6">
    <name type="scientific">Aequitasia blattaphilus</name>
    <dbReference type="NCBI Taxonomy" id="2949332"/>
    <lineage>
        <taxon>Bacteria</taxon>
        <taxon>Bacillati</taxon>
        <taxon>Bacillota</taxon>
        <taxon>Clostridia</taxon>
        <taxon>Lachnospirales</taxon>
        <taxon>Lachnospiraceae</taxon>
        <taxon>Aequitasia</taxon>
    </lineage>
</organism>
<name>A0ABT1ED43_9FIRM</name>
<dbReference type="RefSeq" id="WP_262067515.1">
    <property type="nucleotide sequence ID" value="NZ_JAMXOD010000047.1"/>
</dbReference>
<dbReference type="PANTHER" id="PTHR30363">
    <property type="entry name" value="HTH-TYPE TRANSCRIPTIONAL REGULATOR SRLR-RELATED"/>
    <property type="match status" value="1"/>
</dbReference>
<dbReference type="Gene3D" id="1.10.10.10">
    <property type="entry name" value="Winged helix-like DNA-binding domain superfamily/Winged helix DNA-binding domain"/>
    <property type="match status" value="1"/>
</dbReference>
<keyword evidence="3" id="KW-0804">Transcription</keyword>
<dbReference type="EMBL" id="JAMZFW010000047">
    <property type="protein sequence ID" value="MCP1103750.1"/>
    <property type="molecule type" value="Genomic_DNA"/>
</dbReference>
<dbReference type="PROSITE" id="PS00894">
    <property type="entry name" value="HTH_DEOR_1"/>
    <property type="match status" value="1"/>
</dbReference>
<sequence length="242" mass="27109">MFAAERQSRIIEILKEKGSVQVDELAELMQVSPMTIRRDLVKLQNDGHVERCHGGAIAREETAYADKRTSHKQEKKKLAALCKQFVAPGDTIFLDAGTTTLEIAKQIKDIENIMVVTTDIEISRYLIQSDVDLMLCGGMVQKSTGSVLGPYATQMIMDFKFDIGFFGAAIISGTGEVMTPTVEKAFLKRETVKRCEKSYLVVDESKFQKQGMIKINELKDFSAIITNYPFQDEKGEVRIISP</sequence>
<evidence type="ECO:0000256" key="1">
    <source>
        <dbReference type="ARBA" id="ARBA00023015"/>
    </source>
</evidence>
<accession>A0ABT1ED43</accession>
<dbReference type="Gene3D" id="3.40.50.1360">
    <property type="match status" value="1"/>
</dbReference>
<evidence type="ECO:0000256" key="3">
    <source>
        <dbReference type="ARBA" id="ARBA00023163"/>
    </source>
</evidence>
<keyword evidence="1" id="KW-0805">Transcription regulation</keyword>
<dbReference type="PANTHER" id="PTHR30363:SF46">
    <property type="entry name" value="LYSR FAMILY TRANSCRIPTIONAL REGULATOR"/>
    <property type="match status" value="1"/>
</dbReference>
<keyword evidence="6" id="KW-1185">Reference proteome</keyword>
<evidence type="ECO:0000313" key="5">
    <source>
        <dbReference type="EMBL" id="MCP1103750.1"/>
    </source>
</evidence>
<dbReference type="Proteomes" id="UP001523566">
    <property type="component" value="Unassembled WGS sequence"/>
</dbReference>
<dbReference type="InterPro" id="IPR014036">
    <property type="entry name" value="DeoR-like_C"/>
</dbReference>
<gene>
    <name evidence="5" type="ORF">NK125_15230</name>
</gene>
<dbReference type="SMART" id="SM00420">
    <property type="entry name" value="HTH_DEOR"/>
    <property type="match status" value="1"/>
</dbReference>
<dbReference type="SMART" id="SM01134">
    <property type="entry name" value="DeoRC"/>
    <property type="match status" value="1"/>
</dbReference>
<dbReference type="InterPro" id="IPR036390">
    <property type="entry name" value="WH_DNA-bd_sf"/>
</dbReference>
<feature type="domain" description="HTH deoR-type" evidence="4">
    <location>
        <begin position="3"/>
        <end position="58"/>
    </location>
</feature>
<dbReference type="InterPro" id="IPR050313">
    <property type="entry name" value="Carb_Metab_HTH_regulators"/>
</dbReference>
<dbReference type="PRINTS" id="PR00037">
    <property type="entry name" value="HTHLACR"/>
</dbReference>
<reference evidence="5 6" key="1">
    <citation type="journal article" date="2022" name="Genome Biol. Evol.">
        <title>Host diet, physiology and behaviors set the stage for Lachnospiraceae cladogenesis.</title>
        <authorList>
            <person name="Vera-Ponce De Leon A."/>
            <person name="Schneider M."/>
            <person name="Jahnes B.C."/>
            <person name="Sadowski V."/>
            <person name="Camuy-Velez L.A."/>
            <person name="Duan J."/>
            <person name="Sabree Z.L."/>
        </authorList>
    </citation>
    <scope>NUCLEOTIDE SEQUENCE [LARGE SCALE GENOMIC DNA]</scope>
    <source>
        <strain evidence="5 6">PAL113</strain>
    </source>
</reference>
<dbReference type="InterPro" id="IPR036388">
    <property type="entry name" value="WH-like_DNA-bd_sf"/>
</dbReference>
<dbReference type="InterPro" id="IPR037171">
    <property type="entry name" value="NagB/RpiA_transferase-like"/>
</dbReference>